<keyword evidence="7 9" id="KW-1133">Transmembrane helix</keyword>
<dbReference type="InterPro" id="IPR050428">
    <property type="entry name" value="TCS_sensor_his_kinase"/>
</dbReference>
<keyword evidence="5 9" id="KW-0812">Transmembrane</keyword>
<gene>
    <name evidence="11" type="ORF">J2S44_001319</name>
</gene>
<evidence type="ECO:0000256" key="1">
    <source>
        <dbReference type="ARBA" id="ARBA00000085"/>
    </source>
</evidence>
<evidence type="ECO:0000313" key="11">
    <source>
        <dbReference type="EMBL" id="MDR7321069.1"/>
    </source>
</evidence>
<evidence type="ECO:0000256" key="3">
    <source>
        <dbReference type="ARBA" id="ARBA00022553"/>
    </source>
</evidence>
<dbReference type="SUPFAM" id="SSF55874">
    <property type="entry name" value="ATPase domain of HSP90 chaperone/DNA topoisomerase II/histidine kinase"/>
    <property type="match status" value="1"/>
</dbReference>
<organism evidence="11 12">
    <name type="scientific">Catenuloplanes niger</name>
    <dbReference type="NCBI Taxonomy" id="587534"/>
    <lineage>
        <taxon>Bacteria</taxon>
        <taxon>Bacillati</taxon>
        <taxon>Actinomycetota</taxon>
        <taxon>Actinomycetes</taxon>
        <taxon>Micromonosporales</taxon>
        <taxon>Micromonosporaceae</taxon>
        <taxon>Catenuloplanes</taxon>
    </lineage>
</organism>
<dbReference type="Gene3D" id="3.30.565.10">
    <property type="entry name" value="Histidine kinase-like ATPase, C-terminal domain"/>
    <property type="match status" value="1"/>
</dbReference>
<dbReference type="EC" id="2.7.13.3" evidence="2"/>
<feature type="compositionally biased region" description="Pro residues" evidence="8">
    <location>
        <begin position="670"/>
        <end position="687"/>
    </location>
</feature>
<keyword evidence="3" id="KW-0597">Phosphoprotein</keyword>
<dbReference type="InterPro" id="IPR005467">
    <property type="entry name" value="His_kinase_dom"/>
</dbReference>
<keyword evidence="12" id="KW-1185">Reference proteome</keyword>
<feature type="transmembrane region" description="Helical" evidence="9">
    <location>
        <begin position="24"/>
        <end position="48"/>
    </location>
</feature>
<dbReference type="PANTHER" id="PTHR45436">
    <property type="entry name" value="SENSOR HISTIDINE KINASE YKOH"/>
    <property type="match status" value="1"/>
</dbReference>
<dbReference type="EMBL" id="JAVDYC010000001">
    <property type="protein sequence ID" value="MDR7321069.1"/>
    <property type="molecule type" value="Genomic_DNA"/>
</dbReference>
<dbReference type="SMART" id="SM00387">
    <property type="entry name" value="HATPase_c"/>
    <property type="match status" value="1"/>
</dbReference>
<comment type="catalytic activity">
    <reaction evidence="1">
        <text>ATP + protein L-histidine = ADP + protein N-phospho-L-histidine.</text>
        <dbReference type="EC" id="2.7.13.3"/>
    </reaction>
</comment>
<feature type="region of interest" description="Disordered" evidence="8">
    <location>
        <begin position="656"/>
        <end position="694"/>
    </location>
</feature>
<comment type="caution">
    <text evidence="11">The sequence shown here is derived from an EMBL/GenBank/DDBJ whole genome shotgun (WGS) entry which is preliminary data.</text>
</comment>
<feature type="domain" description="Histidine kinase" evidence="10">
    <location>
        <begin position="542"/>
        <end position="648"/>
    </location>
</feature>
<keyword evidence="4" id="KW-0808">Transferase</keyword>
<evidence type="ECO:0000256" key="9">
    <source>
        <dbReference type="SAM" id="Phobius"/>
    </source>
</evidence>
<accession>A0AAE3ZLU0</accession>
<evidence type="ECO:0000256" key="5">
    <source>
        <dbReference type="ARBA" id="ARBA00022692"/>
    </source>
</evidence>
<feature type="compositionally biased region" description="Pro residues" evidence="8">
    <location>
        <begin position="731"/>
        <end position="746"/>
    </location>
</feature>
<keyword evidence="6 11" id="KW-0418">Kinase</keyword>
<dbReference type="GO" id="GO:0000160">
    <property type="term" value="P:phosphorelay signal transduction system"/>
    <property type="evidence" value="ECO:0007669"/>
    <property type="project" value="TreeGrafter"/>
</dbReference>
<dbReference type="Pfam" id="PF02518">
    <property type="entry name" value="HATPase_c"/>
    <property type="match status" value="1"/>
</dbReference>
<sequence>MTKRPDPRAAQAKGGRQQSISRRVIRLVLIPSVVALILALIVAGYLVFNGYYTRAVAVSVREVSIPAATALADVQRERRLSIDFAARSGAAAQELQDQRVRTDAALARMRSSAEEALAAAPNSITTRWDDLVARLDQLPQQRSAIDYRATSREKVTEYYDGILDAATALFDEQSRVVPSKDGAIGGNTATEAFRVSDLMSRAASVIVSAYGARSLTAEEHRAFAGLIGAYHGELDEVSEALEPAAGERYEALLKSDAWSRLLAAENELIAAGPWGNAPPAGLNVDAASWEAASVAVSDALLELSITQADAVSKRTLDDANTTLLTALLVSLAAIGVAIAAIVWAVRQSRILVDRALSVRLEQLGADAATMVDKRLPEMMDRLRRREKVDTRVELASRDYGQDEIGRLADVLNRSLSVAVGAAVDEAATRAAGTAMLMGVARRPQRPLQRGLRTIEELQNKLGDEDVLAELFDVNHQLAQTRRFLENLVILAGGQIGRRFHKPVPLRRVLLGAIAETQKYRRVTLRNTPDLSLAAAAVAGTTHLLAELLDNALTFSPPESEVFISCGQASHGVVIEIEDAGVGMPHDALEKANALLADAPTPDVTALRDGAQVGLWVVAELAKRGGIQVSLRTSAYGGLMAIVLLPTRLILTAPDAAATPPAPRERMTPPAAVPPAVPRRAPEPPAPQTPATTAAPVAVAEPPMDDSYPTAEMPAIRDGIPAVGGQTIAPTHAPPTPRPASRPPLPVRRPQEHLAQQLRDEPPGPAPEPQAPDTTRSPEQARSRLSQYQRGWKAGRAADEGDGPRTDGDRKA</sequence>
<dbReference type="GO" id="GO:0005886">
    <property type="term" value="C:plasma membrane"/>
    <property type="evidence" value="ECO:0007669"/>
    <property type="project" value="TreeGrafter"/>
</dbReference>
<name>A0AAE3ZLU0_9ACTN</name>
<dbReference type="AlphaFoldDB" id="A0AAE3ZLU0"/>
<evidence type="ECO:0000256" key="6">
    <source>
        <dbReference type="ARBA" id="ARBA00022777"/>
    </source>
</evidence>
<dbReference type="PROSITE" id="PS50109">
    <property type="entry name" value="HIS_KIN"/>
    <property type="match status" value="1"/>
</dbReference>
<dbReference type="Proteomes" id="UP001183629">
    <property type="component" value="Unassembled WGS sequence"/>
</dbReference>
<proteinExistence type="predicted"/>
<dbReference type="CDD" id="cd00075">
    <property type="entry name" value="HATPase"/>
    <property type="match status" value="1"/>
</dbReference>
<dbReference type="InterPro" id="IPR013587">
    <property type="entry name" value="Nitrate/nitrite_sensing"/>
</dbReference>
<dbReference type="InterPro" id="IPR003594">
    <property type="entry name" value="HATPase_dom"/>
</dbReference>
<feature type="region of interest" description="Disordered" evidence="8">
    <location>
        <begin position="720"/>
        <end position="811"/>
    </location>
</feature>
<feature type="compositionally biased region" description="Basic and acidic residues" evidence="8">
    <location>
        <begin position="795"/>
        <end position="811"/>
    </location>
</feature>
<dbReference type="Pfam" id="PF08376">
    <property type="entry name" value="NIT"/>
    <property type="match status" value="1"/>
</dbReference>
<evidence type="ECO:0000259" key="10">
    <source>
        <dbReference type="PROSITE" id="PS50109"/>
    </source>
</evidence>
<dbReference type="GO" id="GO:0004673">
    <property type="term" value="F:protein histidine kinase activity"/>
    <property type="evidence" value="ECO:0007669"/>
    <property type="project" value="UniProtKB-EC"/>
</dbReference>
<evidence type="ECO:0000256" key="2">
    <source>
        <dbReference type="ARBA" id="ARBA00012438"/>
    </source>
</evidence>
<protein>
    <recommendedName>
        <fullName evidence="2">histidine kinase</fullName>
        <ecNumber evidence="2">2.7.13.3</ecNumber>
    </recommendedName>
</protein>
<evidence type="ECO:0000256" key="8">
    <source>
        <dbReference type="SAM" id="MobiDB-lite"/>
    </source>
</evidence>
<feature type="compositionally biased region" description="Polar residues" evidence="8">
    <location>
        <begin position="772"/>
        <end position="788"/>
    </location>
</feature>
<dbReference type="PANTHER" id="PTHR45436:SF5">
    <property type="entry name" value="SENSOR HISTIDINE KINASE TRCS"/>
    <property type="match status" value="1"/>
</dbReference>
<reference evidence="11 12" key="1">
    <citation type="submission" date="2023-07" db="EMBL/GenBank/DDBJ databases">
        <title>Sequencing the genomes of 1000 actinobacteria strains.</title>
        <authorList>
            <person name="Klenk H.-P."/>
        </authorList>
    </citation>
    <scope>NUCLEOTIDE SEQUENCE [LARGE SCALE GENOMIC DNA]</scope>
    <source>
        <strain evidence="11 12">DSM 44711</strain>
    </source>
</reference>
<dbReference type="InterPro" id="IPR036890">
    <property type="entry name" value="HATPase_C_sf"/>
</dbReference>
<feature type="transmembrane region" description="Helical" evidence="9">
    <location>
        <begin position="323"/>
        <end position="345"/>
    </location>
</feature>
<evidence type="ECO:0000256" key="7">
    <source>
        <dbReference type="ARBA" id="ARBA00022989"/>
    </source>
</evidence>
<dbReference type="RefSeq" id="WP_310409845.1">
    <property type="nucleotide sequence ID" value="NZ_JAVDYC010000001.1"/>
</dbReference>
<evidence type="ECO:0000313" key="12">
    <source>
        <dbReference type="Proteomes" id="UP001183629"/>
    </source>
</evidence>
<evidence type="ECO:0000256" key="4">
    <source>
        <dbReference type="ARBA" id="ARBA00022679"/>
    </source>
</evidence>
<keyword evidence="9" id="KW-0472">Membrane</keyword>